<dbReference type="GO" id="GO:0005524">
    <property type="term" value="F:ATP binding"/>
    <property type="evidence" value="ECO:0007669"/>
    <property type="project" value="UniProtKB-KW"/>
</dbReference>
<keyword evidence="2" id="KW-0813">Transport</keyword>
<dbReference type="SUPFAM" id="SSF52540">
    <property type="entry name" value="P-loop containing nucleoside triphosphate hydrolases"/>
    <property type="match status" value="1"/>
</dbReference>
<evidence type="ECO:0000256" key="6">
    <source>
        <dbReference type="ARBA" id="ARBA00022989"/>
    </source>
</evidence>
<dbReference type="Proteomes" id="UP000887569">
    <property type="component" value="Unplaced"/>
</dbReference>
<feature type="transmembrane region" description="Helical" evidence="8">
    <location>
        <begin position="334"/>
        <end position="353"/>
    </location>
</feature>
<evidence type="ECO:0000313" key="13">
    <source>
        <dbReference type="WBParaSite" id="PgR073_g006_t05"/>
    </source>
</evidence>
<organism evidence="11 14">
    <name type="scientific">Parascaris univalens</name>
    <name type="common">Nematode worm</name>
    <dbReference type="NCBI Taxonomy" id="6257"/>
    <lineage>
        <taxon>Eukaryota</taxon>
        <taxon>Metazoa</taxon>
        <taxon>Ecdysozoa</taxon>
        <taxon>Nematoda</taxon>
        <taxon>Chromadorea</taxon>
        <taxon>Rhabditida</taxon>
        <taxon>Spirurina</taxon>
        <taxon>Ascaridomorpha</taxon>
        <taxon>Ascaridoidea</taxon>
        <taxon>Ascarididae</taxon>
        <taxon>Parascaris</taxon>
    </lineage>
</organism>
<dbReference type="InterPro" id="IPR036640">
    <property type="entry name" value="ABC1_TM_sf"/>
</dbReference>
<dbReference type="WBParaSite" id="PgR073_g006_t04">
    <property type="protein sequence ID" value="PgR073_g006_t04"/>
    <property type="gene ID" value="PgR073_g006"/>
</dbReference>
<dbReference type="WBParaSite" id="PgR073_g006_t05">
    <property type="protein sequence ID" value="PgR073_g006_t05"/>
    <property type="gene ID" value="PgR073_g006"/>
</dbReference>
<dbReference type="PROSITE" id="PS00211">
    <property type="entry name" value="ABC_TRANSPORTER_1"/>
    <property type="match status" value="1"/>
</dbReference>
<evidence type="ECO:0000313" key="14">
    <source>
        <dbReference type="WBParaSite" id="PgR073_g006_t06"/>
    </source>
</evidence>
<evidence type="ECO:0000313" key="12">
    <source>
        <dbReference type="WBParaSite" id="PgR073_g006_t04"/>
    </source>
</evidence>
<keyword evidence="5" id="KW-0067">ATP-binding</keyword>
<evidence type="ECO:0000259" key="9">
    <source>
        <dbReference type="PROSITE" id="PS50893"/>
    </source>
</evidence>
<evidence type="ECO:0000256" key="7">
    <source>
        <dbReference type="ARBA" id="ARBA00023136"/>
    </source>
</evidence>
<dbReference type="PROSITE" id="PS50929">
    <property type="entry name" value="ABC_TM1F"/>
    <property type="match status" value="1"/>
</dbReference>
<reference evidence="12 13" key="1">
    <citation type="submission" date="2022-11" db="UniProtKB">
        <authorList>
            <consortium name="WormBaseParasite"/>
        </authorList>
    </citation>
    <scope>IDENTIFICATION</scope>
</reference>
<feature type="domain" description="ABC transporter" evidence="9">
    <location>
        <begin position="427"/>
        <end position="667"/>
    </location>
</feature>
<comment type="subcellular location">
    <subcellularLocation>
        <location evidence="1">Membrane</location>
        <topology evidence="1">Multi-pass membrane protein</topology>
    </subcellularLocation>
</comment>
<accession>A0A915C0N1</accession>
<feature type="transmembrane region" description="Helical" evidence="8">
    <location>
        <begin position="153"/>
        <end position="171"/>
    </location>
</feature>
<dbReference type="InterPro" id="IPR003439">
    <property type="entry name" value="ABC_transporter-like_ATP-bd"/>
</dbReference>
<evidence type="ECO:0000313" key="11">
    <source>
        <dbReference type="Proteomes" id="UP000887569"/>
    </source>
</evidence>
<evidence type="ECO:0000256" key="1">
    <source>
        <dbReference type="ARBA" id="ARBA00004141"/>
    </source>
</evidence>
<sequence>MNRLAASRRLFCFGCGFLNSPSSSASTRSLCTVARCTIISSGRRRPLLDAFLTITSRNRVFLRNMTAVMTKREAVKLRNASWKDLRSIFALAYPYKGRIFLGLLFLGISSSVFLFLPRVLGKLIDEFDETKKGAIPEGDRSLVLAKFFKDNPIALIAVLFVGAAAICARAYCMHTAGQLVINDLRTKVFKSVLQQEMAFFHKNKVGEIVSRLSTDALIVGYSVSLNLSDGARALITCVGSASLMVYTSPALCKVVVFVIPVIVGTFAVFGRLMRKYTMQMQEAVAGANQVATERLSNVRTVRMLVAEAKELQAYKAKIQDIWVISRKEGLAKGLMFGGFQFTGYMAMTVVLFYGSNLISVGLLTYGDLSSFCLYAVMCASSLSLMSGFFTEIMKGLGASSRLFELRYRVPSIPIKGGIKKNGIQREIRFESVSFDYPDRPHIFNDVSFRIPAGRVTAVVGPSGSGKSTLAGLLLRLYDPVMGRIMVDDIDLKELDPSHWRRQIGTVGQEPVLFSTTIWNNIVYGAEKPELITNAQVQEAAAQSNALEFIREFPEGFQTMVGEQGASMLSGGQKQRIAIARALVTNPCMLILDEATSALDATSEYLVRTALNKLLENSRQTVLIIAHRLSTIKYADQIVVLDKGVVAETGTFDQLMGIDEGIFKKLVEKQAIGWREDNF</sequence>
<dbReference type="InterPro" id="IPR039421">
    <property type="entry name" value="Type_1_exporter"/>
</dbReference>
<dbReference type="PANTHER" id="PTHR43394:SF1">
    <property type="entry name" value="ATP-BINDING CASSETTE SUB-FAMILY B MEMBER 10, MITOCHONDRIAL"/>
    <property type="match status" value="1"/>
</dbReference>
<keyword evidence="7 8" id="KW-0472">Membrane</keyword>
<keyword evidence="4" id="KW-0547">Nucleotide-binding</keyword>
<evidence type="ECO:0000256" key="2">
    <source>
        <dbReference type="ARBA" id="ARBA00022448"/>
    </source>
</evidence>
<feature type="domain" description="ABC transmembrane type-1" evidence="10">
    <location>
        <begin position="100"/>
        <end position="394"/>
    </location>
</feature>
<dbReference type="SMART" id="SM00382">
    <property type="entry name" value="AAA"/>
    <property type="match status" value="1"/>
</dbReference>
<protein>
    <submittedName>
        <fullName evidence="12 13">ATP-binding cassette sub-family B member 10, mitochondrial</fullName>
    </submittedName>
</protein>
<dbReference type="WBParaSite" id="PgR073_g006_t06">
    <property type="protein sequence ID" value="PgR073_g006_t06"/>
    <property type="gene ID" value="PgR073_g006"/>
</dbReference>
<dbReference type="InterPro" id="IPR003593">
    <property type="entry name" value="AAA+_ATPase"/>
</dbReference>
<dbReference type="Pfam" id="PF00005">
    <property type="entry name" value="ABC_tran"/>
    <property type="match status" value="1"/>
</dbReference>
<dbReference type="Gene3D" id="1.20.1560.10">
    <property type="entry name" value="ABC transporter type 1, transmembrane domain"/>
    <property type="match status" value="1"/>
</dbReference>
<evidence type="ECO:0000256" key="4">
    <source>
        <dbReference type="ARBA" id="ARBA00022741"/>
    </source>
</evidence>
<proteinExistence type="predicted"/>
<dbReference type="InterPro" id="IPR027417">
    <property type="entry name" value="P-loop_NTPase"/>
</dbReference>
<keyword evidence="6 8" id="KW-1133">Transmembrane helix</keyword>
<evidence type="ECO:0000256" key="5">
    <source>
        <dbReference type="ARBA" id="ARBA00022840"/>
    </source>
</evidence>
<dbReference type="Gene3D" id="3.40.50.300">
    <property type="entry name" value="P-loop containing nucleotide triphosphate hydrolases"/>
    <property type="match status" value="1"/>
</dbReference>
<keyword evidence="11" id="KW-1185">Reference proteome</keyword>
<evidence type="ECO:0000259" key="10">
    <source>
        <dbReference type="PROSITE" id="PS50929"/>
    </source>
</evidence>
<dbReference type="PIRSF" id="PIRSF002773">
    <property type="entry name" value="ABC_prm/ATPase_B"/>
    <property type="match status" value="1"/>
</dbReference>
<dbReference type="GO" id="GO:0090374">
    <property type="term" value="P:oligopeptide export from mitochondrion"/>
    <property type="evidence" value="ECO:0007669"/>
    <property type="project" value="TreeGrafter"/>
</dbReference>
<dbReference type="PROSITE" id="PS50893">
    <property type="entry name" value="ABC_TRANSPORTER_2"/>
    <property type="match status" value="1"/>
</dbReference>
<evidence type="ECO:0000256" key="8">
    <source>
        <dbReference type="SAM" id="Phobius"/>
    </source>
</evidence>
<dbReference type="GO" id="GO:0016887">
    <property type="term" value="F:ATP hydrolysis activity"/>
    <property type="evidence" value="ECO:0007669"/>
    <property type="project" value="InterPro"/>
</dbReference>
<keyword evidence="3 8" id="KW-0812">Transmembrane</keyword>
<feature type="transmembrane region" description="Helical" evidence="8">
    <location>
        <begin position="254"/>
        <end position="272"/>
    </location>
</feature>
<dbReference type="Pfam" id="PF00664">
    <property type="entry name" value="ABC_membrane"/>
    <property type="match status" value="1"/>
</dbReference>
<dbReference type="AlphaFoldDB" id="A0A915C0N1"/>
<name>A0A915C0N1_PARUN</name>
<dbReference type="SUPFAM" id="SSF90123">
    <property type="entry name" value="ABC transporter transmembrane region"/>
    <property type="match status" value="1"/>
</dbReference>
<feature type="transmembrane region" description="Helical" evidence="8">
    <location>
        <begin position="99"/>
        <end position="116"/>
    </location>
</feature>
<dbReference type="FunFam" id="3.40.50.300:FF:001371">
    <property type="entry name" value="ABC transporter ATP-binding protein"/>
    <property type="match status" value="1"/>
</dbReference>
<feature type="transmembrane region" description="Helical" evidence="8">
    <location>
        <begin position="373"/>
        <end position="393"/>
    </location>
</feature>
<dbReference type="GO" id="GO:0015421">
    <property type="term" value="F:ABC-type oligopeptide transporter activity"/>
    <property type="evidence" value="ECO:0007669"/>
    <property type="project" value="TreeGrafter"/>
</dbReference>
<dbReference type="InterPro" id="IPR011527">
    <property type="entry name" value="ABC1_TM_dom"/>
</dbReference>
<evidence type="ECO:0000256" key="3">
    <source>
        <dbReference type="ARBA" id="ARBA00022692"/>
    </source>
</evidence>
<dbReference type="PANTHER" id="PTHR43394">
    <property type="entry name" value="ATP-DEPENDENT PERMEASE MDL1, MITOCHONDRIAL"/>
    <property type="match status" value="1"/>
</dbReference>
<dbReference type="GO" id="GO:0005743">
    <property type="term" value="C:mitochondrial inner membrane"/>
    <property type="evidence" value="ECO:0007669"/>
    <property type="project" value="TreeGrafter"/>
</dbReference>
<dbReference type="CDD" id="cd18573">
    <property type="entry name" value="ABC_6TM_ABCB10_like"/>
    <property type="match status" value="1"/>
</dbReference>
<dbReference type="InterPro" id="IPR017871">
    <property type="entry name" value="ABC_transporter-like_CS"/>
</dbReference>